<dbReference type="AlphaFoldDB" id="A0A1J1HYL1"/>
<protein>
    <submittedName>
        <fullName evidence="1">CLUMA_CG006736, isoform A</fullName>
    </submittedName>
</protein>
<gene>
    <name evidence="1" type="ORF">CLUMA_CG006736</name>
</gene>
<name>A0A1J1HYL1_9DIPT</name>
<reference evidence="1 2" key="1">
    <citation type="submission" date="2015-04" db="EMBL/GenBank/DDBJ databases">
        <authorList>
            <person name="Syromyatnikov M.Y."/>
            <person name="Popov V.N."/>
        </authorList>
    </citation>
    <scope>NUCLEOTIDE SEQUENCE [LARGE SCALE GENOMIC DNA]</scope>
</reference>
<dbReference type="EMBL" id="CVRI01000037">
    <property type="protein sequence ID" value="CRK93192.1"/>
    <property type="molecule type" value="Genomic_DNA"/>
</dbReference>
<accession>A0A1J1HYL1</accession>
<dbReference type="Proteomes" id="UP000183832">
    <property type="component" value="Unassembled WGS sequence"/>
</dbReference>
<sequence>MVVDVLDGYLFMFFSASISIDDNKNTYGDALNLRKLDWRGGGFVIDYFLMALWREIKDINFIIRSLRLDFNIVQKLIKVSLTYQAVELWEKLFTYN</sequence>
<evidence type="ECO:0000313" key="2">
    <source>
        <dbReference type="Proteomes" id="UP000183832"/>
    </source>
</evidence>
<evidence type="ECO:0000313" key="1">
    <source>
        <dbReference type="EMBL" id="CRK93192.1"/>
    </source>
</evidence>
<organism evidence="1 2">
    <name type="scientific">Clunio marinus</name>
    <dbReference type="NCBI Taxonomy" id="568069"/>
    <lineage>
        <taxon>Eukaryota</taxon>
        <taxon>Metazoa</taxon>
        <taxon>Ecdysozoa</taxon>
        <taxon>Arthropoda</taxon>
        <taxon>Hexapoda</taxon>
        <taxon>Insecta</taxon>
        <taxon>Pterygota</taxon>
        <taxon>Neoptera</taxon>
        <taxon>Endopterygota</taxon>
        <taxon>Diptera</taxon>
        <taxon>Nematocera</taxon>
        <taxon>Chironomoidea</taxon>
        <taxon>Chironomidae</taxon>
        <taxon>Clunio</taxon>
    </lineage>
</organism>
<proteinExistence type="predicted"/>
<keyword evidence="2" id="KW-1185">Reference proteome</keyword>